<dbReference type="GO" id="GO:0005840">
    <property type="term" value="C:ribosome"/>
    <property type="evidence" value="ECO:0007669"/>
    <property type="project" value="UniProtKB-KW"/>
</dbReference>
<keyword evidence="4" id="KW-0496">Mitochondrion</keyword>
<evidence type="ECO:0000256" key="6">
    <source>
        <dbReference type="ARBA" id="ARBA00035137"/>
    </source>
</evidence>
<dbReference type="PANTHER" id="PTHR15925">
    <property type="entry name" value="MITOCHONDRIAL RIBOSOMAL PROTEIN S23"/>
    <property type="match status" value="1"/>
</dbReference>
<evidence type="ECO:0000256" key="4">
    <source>
        <dbReference type="ARBA" id="ARBA00023128"/>
    </source>
</evidence>
<gene>
    <name evidence="9" type="primary">LOC107068388</name>
</gene>
<keyword evidence="3 9" id="KW-0689">Ribosomal protein</keyword>
<dbReference type="InterPro" id="IPR019520">
    <property type="entry name" value="Ribosomal_mS23_met"/>
</dbReference>
<dbReference type="RefSeq" id="XP_015180203.1">
    <property type="nucleotide sequence ID" value="XM_015324717.1"/>
</dbReference>
<name>A0ABM1IJ16_POLDO</name>
<keyword evidence="8" id="KW-1185">Reference proteome</keyword>
<accession>A0ABM1IJ16</accession>
<evidence type="ECO:0000256" key="3">
    <source>
        <dbReference type="ARBA" id="ARBA00022980"/>
    </source>
</evidence>
<dbReference type="PANTHER" id="PTHR15925:SF2">
    <property type="entry name" value="SMALL RIBOSOMAL SUBUNIT PROTEIN MS23"/>
    <property type="match status" value="1"/>
</dbReference>
<keyword evidence="5" id="KW-0687">Ribonucleoprotein</keyword>
<dbReference type="InterPro" id="IPR023611">
    <property type="entry name" value="mS23_dom_met"/>
</dbReference>
<evidence type="ECO:0000256" key="2">
    <source>
        <dbReference type="ARBA" id="ARBA00009864"/>
    </source>
</evidence>
<feature type="domain" description="Small ribosomal subunit protein mS23 conserved" evidence="7">
    <location>
        <begin position="2"/>
        <end position="121"/>
    </location>
</feature>
<organism evidence="8 9">
    <name type="scientific">Polistes dominula</name>
    <name type="common">European paper wasp</name>
    <name type="synonym">Vespa dominula</name>
    <dbReference type="NCBI Taxonomy" id="743375"/>
    <lineage>
        <taxon>Eukaryota</taxon>
        <taxon>Metazoa</taxon>
        <taxon>Ecdysozoa</taxon>
        <taxon>Arthropoda</taxon>
        <taxon>Hexapoda</taxon>
        <taxon>Insecta</taxon>
        <taxon>Pterygota</taxon>
        <taxon>Neoptera</taxon>
        <taxon>Endopterygota</taxon>
        <taxon>Hymenoptera</taxon>
        <taxon>Apocrita</taxon>
        <taxon>Aculeata</taxon>
        <taxon>Vespoidea</taxon>
        <taxon>Vespidae</taxon>
        <taxon>Polistinae</taxon>
        <taxon>Polistini</taxon>
        <taxon>Polistes</taxon>
    </lineage>
</organism>
<comment type="subcellular location">
    <subcellularLocation>
        <location evidence="1">Mitochondrion</location>
    </subcellularLocation>
</comment>
<dbReference type="InterPro" id="IPR059242">
    <property type="entry name" value="mS23_dom"/>
</dbReference>
<evidence type="ECO:0000313" key="8">
    <source>
        <dbReference type="Proteomes" id="UP000694924"/>
    </source>
</evidence>
<dbReference type="GeneID" id="107068388"/>
<proteinExistence type="inferred from homology"/>
<reference evidence="9" key="1">
    <citation type="submission" date="2025-08" db="UniProtKB">
        <authorList>
            <consortium name="RefSeq"/>
        </authorList>
    </citation>
    <scope>IDENTIFICATION</scope>
    <source>
        <tissue evidence="9">Whole body</tissue>
    </source>
</reference>
<sequence>MAQTRVEKVGTIFTRVTSLIRGGAMSESDKPLWYKIYEAFPPKYEPSYERSVPKVELKQIFYKEDVIRARFHKDCKNLGMTNLKNTKYLSQTRKFLDAYNDLIKLKLSKEEAYKQALEKCNYTSTNVEDQNKIENKSEE</sequence>
<comment type="similarity">
    <text evidence="2">Belongs to the mitochondrion-specific ribosomal protein mS23 family.</text>
</comment>
<dbReference type="Proteomes" id="UP000694924">
    <property type="component" value="Unplaced"/>
</dbReference>
<dbReference type="Pfam" id="PF10484">
    <property type="entry name" value="MRP-S23"/>
    <property type="match status" value="1"/>
</dbReference>
<evidence type="ECO:0000313" key="9">
    <source>
        <dbReference type="RefSeq" id="XP_015180203.1"/>
    </source>
</evidence>
<protein>
    <recommendedName>
        <fullName evidence="6">Small ribosomal subunit protein mS23</fullName>
    </recommendedName>
</protein>
<dbReference type="CDD" id="cd23701">
    <property type="entry name" value="At1g26750"/>
    <property type="match status" value="1"/>
</dbReference>
<evidence type="ECO:0000259" key="7">
    <source>
        <dbReference type="Pfam" id="PF10484"/>
    </source>
</evidence>
<evidence type="ECO:0000256" key="1">
    <source>
        <dbReference type="ARBA" id="ARBA00004173"/>
    </source>
</evidence>
<evidence type="ECO:0000256" key="5">
    <source>
        <dbReference type="ARBA" id="ARBA00023274"/>
    </source>
</evidence>